<evidence type="ECO:0000259" key="6">
    <source>
        <dbReference type="PROSITE" id="PS50931"/>
    </source>
</evidence>
<dbReference type="PANTHER" id="PTHR30293:SF2">
    <property type="entry name" value="TRANSCRIPTIONAL ACTIVATOR PROTEIN NHAR"/>
    <property type="match status" value="1"/>
</dbReference>
<dbReference type="SUPFAM" id="SSF46785">
    <property type="entry name" value="Winged helix' DNA-binding domain"/>
    <property type="match status" value="1"/>
</dbReference>
<dbReference type="SUPFAM" id="SSF53850">
    <property type="entry name" value="Periplasmic binding protein-like II"/>
    <property type="match status" value="1"/>
</dbReference>
<reference evidence="7 9" key="1">
    <citation type="submission" date="2019-03" db="EMBL/GenBank/DDBJ databases">
        <title>Genomic Encyclopedia of Type Strains, Phase IV (KMG-IV): sequencing the most valuable type-strain genomes for metagenomic binning, comparative biology and taxonomic classification.</title>
        <authorList>
            <person name="Goeker M."/>
        </authorList>
    </citation>
    <scope>NUCLEOTIDE SEQUENCE [LARGE SCALE GENOMIC DNA]</scope>
    <source>
        <strain evidence="7 9">DSM 12034</strain>
    </source>
</reference>
<dbReference type="Pfam" id="PF03466">
    <property type="entry name" value="LysR_substrate"/>
    <property type="match status" value="1"/>
</dbReference>
<evidence type="ECO:0000256" key="3">
    <source>
        <dbReference type="ARBA" id="ARBA00023125"/>
    </source>
</evidence>
<evidence type="ECO:0000313" key="9">
    <source>
        <dbReference type="Proteomes" id="UP000295536"/>
    </source>
</evidence>
<evidence type="ECO:0000256" key="2">
    <source>
        <dbReference type="ARBA" id="ARBA00023015"/>
    </source>
</evidence>
<evidence type="ECO:0000256" key="4">
    <source>
        <dbReference type="ARBA" id="ARBA00023159"/>
    </source>
</evidence>
<dbReference type="EMBL" id="VJNC01000003">
    <property type="protein sequence ID" value="TSE23295.1"/>
    <property type="molecule type" value="Genomic_DNA"/>
</dbReference>
<keyword evidence="3 7" id="KW-0238">DNA-binding</keyword>
<reference evidence="8 10" key="2">
    <citation type="submission" date="2019-07" db="EMBL/GenBank/DDBJ databases">
        <title>Tepidimonas ignava SPS-1037 draft genome.</title>
        <authorList>
            <person name="Da Costa M.S."/>
            <person name="Froufe H.J.C."/>
            <person name="Egas C."/>
            <person name="Albuquerque L."/>
        </authorList>
    </citation>
    <scope>NUCLEOTIDE SEQUENCE [LARGE SCALE GENOMIC DNA]</scope>
    <source>
        <strain evidence="8 10">SPS-1037</strain>
    </source>
</reference>
<dbReference type="GO" id="GO:0003677">
    <property type="term" value="F:DNA binding"/>
    <property type="evidence" value="ECO:0007669"/>
    <property type="project" value="UniProtKB-KW"/>
</dbReference>
<dbReference type="InterPro" id="IPR036390">
    <property type="entry name" value="WH_DNA-bd_sf"/>
</dbReference>
<dbReference type="EMBL" id="SMAH01000001">
    <property type="protein sequence ID" value="TCS99910.1"/>
    <property type="molecule type" value="Genomic_DNA"/>
</dbReference>
<accession>A0A4R3LJD8</accession>
<dbReference type="Pfam" id="PF00126">
    <property type="entry name" value="HTH_1"/>
    <property type="match status" value="1"/>
</dbReference>
<dbReference type="InterPro" id="IPR000847">
    <property type="entry name" value="LysR_HTH_N"/>
</dbReference>
<keyword evidence="10" id="KW-1185">Reference proteome</keyword>
<keyword evidence="4" id="KW-0010">Activator</keyword>
<dbReference type="Proteomes" id="UP000315577">
    <property type="component" value="Unassembled WGS sequence"/>
</dbReference>
<dbReference type="Proteomes" id="UP000295536">
    <property type="component" value="Unassembled WGS sequence"/>
</dbReference>
<dbReference type="PROSITE" id="PS50931">
    <property type="entry name" value="HTH_LYSR"/>
    <property type="match status" value="1"/>
</dbReference>
<organism evidence="7 9">
    <name type="scientific">Tepidimonas ignava</name>
    <dbReference type="NCBI Taxonomy" id="114249"/>
    <lineage>
        <taxon>Bacteria</taxon>
        <taxon>Pseudomonadati</taxon>
        <taxon>Pseudomonadota</taxon>
        <taxon>Betaproteobacteria</taxon>
        <taxon>Burkholderiales</taxon>
        <taxon>Tepidimonas</taxon>
    </lineage>
</organism>
<comment type="caution">
    <text evidence="7">The sequence shown here is derived from an EMBL/GenBank/DDBJ whole genome shotgun (WGS) entry which is preliminary data.</text>
</comment>
<keyword evidence="2" id="KW-0805">Transcription regulation</keyword>
<evidence type="ECO:0000256" key="5">
    <source>
        <dbReference type="ARBA" id="ARBA00023163"/>
    </source>
</evidence>
<dbReference type="GO" id="GO:2000142">
    <property type="term" value="P:regulation of DNA-templated transcription initiation"/>
    <property type="evidence" value="ECO:0007669"/>
    <property type="project" value="TreeGrafter"/>
</dbReference>
<dbReference type="GO" id="GO:0003700">
    <property type="term" value="F:DNA-binding transcription factor activity"/>
    <property type="evidence" value="ECO:0007669"/>
    <property type="project" value="InterPro"/>
</dbReference>
<evidence type="ECO:0000313" key="10">
    <source>
        <dbReference type="Proteomes" id="UP000315577"/>
    </source>
</evidence>
<name>A0A4R3LJD8_9BURK</name>
<dbReference type="InterPro" id="IPR005119">
    <property type="entry name" value="LysR_subst-bd"/>
</dbReference>
<dbReference type="InterPro" id="IPR036388">
    <property type="entry name" value="WH-like_DNA-bd_sf"/>
</dbReference>
<sequence length="434" mass="46719">MLNYRHLYYFWMVAREGGFARAAERLDMAVQTVSVQVRELERALGHQLLRPAGRTVALTNAGRAAFARADEIFRIGSSLPQAVREAASRPALRLAVGLSDGLSKLAAHALLQPLLDAPDLHLVCHEGEPAALLAELALHRLDLVLTGQPATPLPTFAVDSERLASSPVDWYGPATLVTPDARRGFPHTLQGLPVLLPTAHSPLRPLLDRWLDEHDLSPRVAGEFEDSALMAVFAARGLGVFPASRLGLDSDGPLPGLLPLGACEGVREDIHAILSRRMRQHPLVQRLLQHAASPRNGIPKKRNRLRGRRLGGSRVTARRARSLRRRHACRRAPTSLLLLGRLFLASGLLRGLLRLVGRRRGGLLGGLHGLVSRRSGRSGGRRSGGRGLFLLATSGQSSGGQQSGQQGGLVHLRIVRVRVTGCIAFPGTAGSALG</sequence>
<dbReference type="PANTHER" id="PTHR30293">
    <property type="entry name" value="TRANSCRIPTIONAL REGULATORY PROTEIN NAC-RELATED"/>
    <property type="match status" value="1"/>
</dbReference>
<evidence type="ECO:0000256" key="1">
    <source>
        <dbReference type="ARBA" id="ARBA00009437"/>
    </source>
</evidence>
<proteinExistence type="inferred from homology"/>
<dbReference type="Gene3D" id="1.10.10.10">
    <property type="entry name" value="Winged helix-like DNA-binding domain superfamily/Winged helix DNA-binding domain"/>
    <property type="match status" value="1"/>
</dbReference>
<evidence type="ECO:0000313" key="7">
    <source>
        <dbReference type="EMBL" id="TCS99910.1"/>
    </source>
</evidence>
<evidence type="ECO:0000313" key="8">
    <source>
        <dbReference type="EMBL" id="TSE23295.1"/>
    </source>
</evidence>
<feature type="domain" description="HTH lysR-type" evidence="6">
    <location>
        <begin position="2"/>
        <end position="59"/>
    </location>
</feature>
<dbReference type="Gene3D" id="3.40.190.10">
    <property type="entry name" value="Periplasmic binding protein-like II"/>
    <property type="match status" value="2"/>
</dbReference>
<gene>
    <name evidence="8" type="primary">nhaR</name>
    <name evidence="7" type="ORF">EDC36_101182</name>
    <name evidence="8" type="ORF">Tigna_00678</name>
</gene>
<dbReference type="AlphaFoldDB" id="A0A4R3LJD8"/>
<comment type="similarity">
    <text evidence="1">Belongs to the LysR transcriptional regulatory family.</text>
</comment>
<keyword evidence="5" id="KW-0804">Transcription</keyword>
<protein>
    <submittedName>
        <fullName evidence="7">DNA-binding transcriptional LysR family regulator</fullName>
    </submittedName>
    <submittedName>
        <fullName evidence="8">Transcriptional activator protein NhaR</fullName>
    </submittedName>
</protein>